<dbReference type="RefSeq" id="WP_310114104.1">
    <property type="nucleotide sequence ID" value="NZ_JAVDTN010000017.1"/>
</dbReference>
<evidence type="ECO:0000313" key="2">
    <source>
        <dbReference type="EMBL" id="MDR7164844.1"/>
    </source>
</evidence>
<organism evidence="2 3">
    <name type="scientific">Pseudarthrobacter oxydans</name>
    <name type="common">Arthrobacter oxydans</name>
    <dbReference type="NCBI Taxonomy" id="1671"/>
    <lineage>
        <taxon>Bacteria</taxon>
        <taxon>Bacillati</taxon>
        <taxon>Actinomycetota</taxon>
        <taxon>Actinomycetes</taxon>
        <taxon>Micrococcales</taxon>
        <taxon>Micrococcaceae</taxon>
        <taxon>Pseudarthrobacter</taxon>
    </lineage>
</organism>
<gene>
    <name evidence="2" type="ORF">J2X12_002882</name>
</gene>
<dbReference type="AlphaFoldDB" id="A0AAW8ND65"/>
<dbReference type="Gene3D" id="1.10.30.50">
    <property type="match status" value="1"/>
</dbReference>
<evidence type="ECO:0000313" key="3">
    <source>
        <dbReference type="Proteomes" id="UP001262032"/>
    </source>
</evidence>
<dbReference type="GeneID" id="97424205"/>
<dbReference type="CDD" id="cd00085">
    <property type="entry name" value="HNHc"/>
    <property type="match status" value="1"/>
</dbReference>
<reference evidence="2" key="1">
    <citation type="submission" date="2023-07" db="EMBL/GenBank/DDBJ databases">
        <title>Sorghum-associated microbial communities from plants grown in Nebraska, USA.</title>
        <authorList>
            <person name="Schachtman D."/>
        </authorList>
    </citation>
    <scope>NUCLEOTIDE SEQUENCE</scope>
    <source>
        <strain evidence="2">BE261</strain>
    </source>
</reference>
<name>A0AAW8ND65_PSEOX</name>
<accession>A0AAW8ND65</accession>
<sequence length="114" mass="12602">MSGGWADSDRKGRLPADWPLLRRIVIERAGGRCEVIKKNGKRCWDDGTDVDHKVAGDDDSLANLQLLCKWHHARKSSAEGNAAKAAYRAQLKHPVETHPGIIQGPPRPTKNKGF</sequence>
<proteinExistence type="predicted"/>
<evidence type="ECO:0008006" key="4">
    <source>
        <dbReference type="Google" id="ProtNLM"/>
    </source>
</evidence>
<evidence type="ECO:0000256" key="1">
    <source>
        <dbReference type="SAM" id="MobiDB-lite"/>
    </source>
</evidence>
<protein>
    <recommendedName>
        <fullName evidence="4">HNH endonuclease</fullName>
    </recommendedName>
</protein>
<dbReference type="Proteomes" id="UP001262032">
    <property type="component" value="Unassembled WGS sequence"/>
</dbReference>
<feature type="region of interest" description="Disordered" evidence="1">
    <location>
        <begin position="92"/>
        <end position="114"/>
    </location>
</feature>
<dbReference type="EMBL" id="JAVDWN010000010">
    <property type="protein sequence ID" value="MDR7164844.1"/>
    <property type="molecule type" value="Genomic_DNA"/>
</dbReference>
<dbReference type="InterPro" id="IPR003615">
    <property type="entry name" value="HNH_nuc"/>
</dbReference>
<comment type="caution">
    <text evidence="2">The sequence shown here is derived from an EMBL/GenBank/DDBJ whole genome shotgun (WGS) entry which is preliminary data.</text>
</comment>